<feature type="compositionally biased region" description="Polar residues" evidence="1">
    <location>
        <begin position="732"/>
        <end position="743"/>
    </location>
</feature>
<reference evidence="2" key="1">
    <citation type="submission" date="2019-05" db="EMBL/GenBank/DDBJ databases">
        <title>Annotation for the trematode Fasciolopsis buski.</title>
        <authorList>
            <person name="Choi Y.-J."/>
        </authorList>
    </citation>
    <scope>NUCLEOTIDE SEQUENCE</scope>
    <source>
        <strain evidence="2">HT</strain>
        <tissue evidence="2">Whole worm</tissue>
    </source>
</reference>
<keyword evidence="3" id="KW-1185">Reference proteome</keyword>
<gene>
    <name evidence="2" type="ORF">FBUS_06664</name>
</gene>
<evidence type="ECO:0000313" key="3">
    <source>
        <dbReference type="Proteomes" id="UP000728185"/>
    </source>
</evidence>
<dbReference type="Gene3D" id="1.10.10.10">
    <property type="entry name" value="Winged helix-like DNA-binding domain superfamily/Winged helix DNA-binding domain"/>
    <property type="match status" value="1"/>
</dbReference>
<dbReference type="AlphaFoldDB" id="A0A8E0RN28"/>
<proteinExistence type="predicted"/>
<evidence type="ECO:0000313" key="2">
    <source>
        <dbReference type="EMBL" id="KAA0186900.1"/>
    </source>
</evidence>
<dbReference type="CDD" id="cd07323">
    <property type="entry name" value="LAM"/>
    <property type="match status" value="1"/>
</dbReference>
<dbReference type="SUPFAM" id="SSF46785">
    <property type="entry name" value="Winged helix' DNA-binding domain"/>
    <property type="match status" value="1"/>
</dbReference>
<feature type="region of interest" description="Disordered" evidence="1">
    <location>
        <begin position="220"/>
        <end position="241"/>
    </location>
</feature>
<feature type="region of interest" description="Disordered" evidence="1">
    <location>
        <begin position="687"/>
        <end position="765"/>
    </location>
</feature>
<dbReference type="Proteomes" id="UP000728185">
    <property type="component" value="Unassembled WGS sequence"/>
</dbReference>
<dbReference type="InterPro" id="IPR036390">
    <property type="entry name" value="WH_DNA-bd_sf"/>
</dbReference>
<dbReference type="OrthoDB" id="10046764at2759"/>
<protein>
    <submittedName>
        <fullName evidence="2">Uncharacterized protein</fullName>
    </submittedName>
</protein>
<name>A0A8E0RN28_9TREM</name>
<dbReference type="InterPro" id="IPR036388">
    <property type="entry name" value="WH-like_DNA-bd_sf"/>
</dbReference>
<comment type="caution">
    <text evidence="2">The sequence shown here is derived from an EMBL/GenBank/DDBJ whole genome shotgun (WGS) entry which is preliminary data.</text>
</comment>
<organism evidence="2 3">
    <name type="scientific">Fasciolopsis buskii</name>
    <dbReference type="NCBI Taxonomy" id="27845"/>
    <lineage>
        <taxon>Eukaryota</taxon>
        <taxon>Metazoa</taxon>
        <taxon>Spiralia</taxon>
        <taxon>Lophotrochozoa</taxon>
        <taxon>Platyhelminthes</taxon>
        <taxon>Trematoda</taxon>
        <taxon>Digenea</taxon>
        <taxon>Plagiorchiida</taxon>
        <taxon>Echinostomata</taxon>
        <taxon>Echinostomatoidea</taxon>
        <taxon>Fasciolidae</taxon>
        <taxon>Fasciolopsis</taxon>
    </lineage>
</organism>
<dbReference type="EMBL" id="LUCM01009500">
    <property type="protein sequence ID" value="KAA0186900.1"/>
    <property type="molecule type" value="Genomic_DNA"/>
</dbReference>
<sequence>FILSPTLSTITYTHNCRFSRHHYFSRENLSRDVPLLSRMIDRMILPLDELVKAPRLIALSTTPEEVQQALIKSKIVCVEELGNGLRGVRRIDGFPAVSTPNDVCSMRTVTVTKTEPTVNTVATVSNVASHFQTATTAQSSNLSNDDERLLATSLADLSFTNRTTKFPVYTYPSLEQPVSQNSTLISPNSTLGVMVSGSTRLSPNQSISCSSSQPTLSVVGGQSSTTYENPTTSAAVSNGSVCSSRPTSAIWPQAGFSVSPNRSSLLGAGINQSMDSPSIASNNHSSILGFPSRPPYGPGVPTGGLQSPEIQPISVLPMRQQTTLPPYLLSQPAHCSTAFPASLPFCQMCYSKSPMNMTVAAAMGNTHQQLSQAHLSPKPQFPGQIFHGQGNQVPSLNAHQANVALAAANSYHAAVAALAAAAQQHVAPAYFNTPMASNIHSQMQHMQQSVQSPLPVYYTAQPLSLPTHFQRHPMPRFPHGSVYHVQGYQQPNQNTALHNPVQQASEIPGTHSKEVSPYSTMGGGPQVATTIAYPFLFQPHVHLPQANQTSSNNHSMIPNPTAGLHFQYPQQSTTRQPPVNAYGLTSLGLTVVNSPTSVLLPAQSVSDDTVSASVEYQEKVHPGTTPGIQSDATDLVAYNTSPSVSTAETVSSSTETSVPASELVYASSAKEMGTTHDEVDQNTELEGELTANKPGTPADSEDSASSGIGEMNSAGSSGPIDTRTSSSLTLTDQPQTDHVTSTACEFVGYRRHSRSTHTKEVDRSP</sequence>
<evidence type="ECO:0000256" key="1">
    <source>
        <dbReference type="SAM" id="MobiDB-lite"/>
    </source>
</evidence>
<accession>A0A8E0RN28</accession>
<feature type="non-terminal residue" evidence="2">
    <location>
        <position position="1"/>
    </location>
</feature>